<dbReference type="GO" id="GO:0016567">
    <property type="term" value="P:protein ubiquitination"/>
    <property type="evidence" value="ECO:0007669"/>
    <property type="project" value="TreeGrafter"/>
</dbReference>
<feature type="domain" description="UBP-type" evidence="8">
    <location>
        <begin position="295"/>
        <end position="387"/>
    </location>
</feature>
<evidence type="ECO:0000256" key="2">
    <source>
        <dbReference type="ARBA" id="ARBA00022771"/>
    </source>
</evidence>
<dbReference type="InterPro" id="IPR034932">
    <property type="entry name" value="BRAP2_RRM"/>
</dbReference>
<feature type="compositionally biased region" description="Polar residues" evidence="6">
    <location>
        <begin position="22"/>
        <end position="32"/>
    </location>
</feature>
<feature type="domain" description="RING-type" evidence="7">
    <location>
        <begin position="261"/>
        <end position="298"/>
    </location>
</feature>
<evidence type="ECO:0000259" key="7">
    <source>
        <dbReference type="PROSITE" id="PS50089"/>
    </source>
</evidence>
<dbReference type="CDD" id="cd12718">
    <property type="entry name" value="RRM_BRAP2"/>
    <property type="match status" value="1"/>
</dbReference>
<dbReference type="PROSITE" id="PS50089">
    <property type="entry name" value="ZF_RING_2"/>
    <property type="match status" value="1"/>
</dbReference>
<accession>E3M4K8</accession>
<keyword evidence="3" id="KW-0862">Zinc</keyword>
<dbReference type="GO" id="GO:0007265">
    <property type="term" value="P:Ras protein signal transduction"/>
    <property type="evidence" value="ECO:0007669"/>
    <property type="project" value="TreeGrafter"/>
</dbReference>
<evidence type="ECO:0000256" key="6">
    <source>
        <dbReference type="SAM" id="MobiDB-lite"/>
    </source>
</evidence>
<name>E3M4K8_CAERE</name>
<dbReference type="Pfam" id="PF02148">
    <property type="entry name" value="zf-UBP"/>
    <property type="match status" value="1"/>
</dbReference>
<dbReference type="HOGENOM" id="CLU_009969_3_0_1"/>
<organism evidence="10">
    <name type="scientific">Caenorhabditis remanei</name>
    <name type="common">Caenorhabditis vulgaris</name>
    <dbReference type="NCBI Taxonomy" id="31234"/>
    <lineage>
        <taxon>Eukaryota</taxon>
        <taxon>Metazoa</taxon>
        <taxon>Ecdysozoa</taxon>
        <taxon>Nematoda</taxon>
        <taxon>Chromadorea</taxon>
        <taxon>Rhabditida</taxon>
        <taxon>Rhabditina</taxon>
        <taxon>Rhabditomorpha</taxon>
        <taxon>Rhabditoidea</taxon>
        <taxon>Rhabditidae</taxon>
        <taxon>Peloderinae</taxon>
        <taxon>Caenorhabditis</taxon>
    </lineage>
</organism>
<dbReference type="CDD" id="cd16457">
    <property type="entry name" value="RING-H2_BRAP2"/>
    <property type="match status" value="1"/>
</dbReference>
<dbReference type="GO" id="GO:0006979">
    <property type="term" value="P:response to oxidative stress"/>
    <property type="evidence" value="ECO:0007669"/>
    <property type="project" value="EnsemblMetazoa"/>
</dbReference>
<evidence type="ECO:0000313" key="10">
    <source>
        <dbReference type="Proteomes" id="UP000008281"/>
    </source>
</evidence>
<feature type="region of interest" description="Disordered" evidence="6">
    <location>
        <begin position="101"/>
        <end position="131"/>
    </location>
</feature>
<dbReference type="EMBL" id="DS268424">
    <property type="protein sequence ID" value="EFO91384.1"/>
    <property type="molecule type" value="Genomic_DNA"/>
</dbReference>
<dbReference type="GO" id="GO:0008270">
    <property type="term" value="F:zinc ion binding"/>
    <property type="evidence" value="ECO:0007669"/>
    <property type="project" value="UniProtKB-KW"/>
</dbReference>
<dbReference type="SMART" id="SM00184">
    <property type="entry name" value="RING"/>
    <property type="match status" value="1"/>
</dbReference>
<evidence type="ECO:0000313" key="9">
    <source>
        <dbReference type="EMBL" id="EFO91384.1"/>
    </source>
</evidence>
<dbReference type="GO" id="GO:0010628">
    <property type="term" value="P:positive regulation of gene expression"/>
    <property type="evidence" value="ECO:0007669"/>
    <property type="project" value="EnsemblMetazoa"/>
</dbReference>
<evidence type="ECO:0000259" key="8">
    <source>
        <dbReference type="PROSITE" id="PS50271"/>
    </source>
</evidence>
<evidence type="ECO:0000256" key="5">
    <source>
        <dbReference type="SAM" id="Coils"/>
    </source>
</evidence>
<dbReference type="SMART" id="SM00290">
    <property type="entry name" value="ZnF_UBP"/>
    <property type="match status" value="1"/>
</dbReference>
<dbReference type="InterPro" id="IPR047243">
    <property type="entry name" value="RING-H2_BRAP2"/>
</dbReference>
<keyword evidence="2 4" id="KW-0863">Zinc-finger</keyword>
<keyword evidence="10" id="KW-1185">Reference proteome</keyword>
<evidence type="ECO:0000256" key="4">
    <source>
        <dbReference type="PROSITE-ProRule" id="PRU00502"/>
    </source>
</evidence>
<feature type="region of interest" description="Disordered" evidence="6">
    <location>
        <begin position="589"/>
        <end position="610"/>
    </location>
</feature>
<reference evidence="9" key="1">
    <citation type="submission" date="2007-07" db="EMBL/GenBank/DDBJ databases">
        <title>PCAP assembly of the Caenorhabditis remanei genome.</title>
        <authorList>
            <consortium name="The Caenorhabditis remanei Sequencing Consortium"/>
            <person name="Wilson R.K."/>
        </authorList>
    </citation>
    <scope>NUCLEOTIDE SEQUENCE [LARGE SCALE GENOMIC DNA]</scope>
    <source>
        <strain evidence="9">PB4641</strain>
    </source>
</reference>
<sequence>MSSLYVPLVLRLEVRDPSKILQSFNDDSNAGSESPFAGERTRKRLAKKGNTPPKKEQRVGGKGEDPPIGEMSSEPAHSYHKGRRTYSEVVVESLDGEKLLETSSVAGTSEKSGGRSVSEAPPEHIPYYSGNPLTEKTEGIMHFYKYNDEKLIRSAQCRMLCMYAVPAQVEVREIISFMCISLPMISTIKVVRDPAPNQYMLIIKFKEHNDAVTFYEEFNNCPFNDLESHCCTLFFVDRIECTTSDSLLSSDDTSLTELPTCAVCLERMDDSVLAILCNHSFHAHCLEQWADNTCPVCRYVQSPEVVAEQRCSDCGMSNDLWICLICGNIGCGRYAEQHAQRHWELTSHTYSLKVGGERVWDYAGDNYVHRLIENQADGKLVEYQRDMNTSIDEKSSKDDKLEGIKLEYTLLLTSQLEDQRKYFEGQRHDMEQTMSKMEKMAYAQVENLEHQLAERSTELKSLRGVVDETVAARQVAEKKAAQTYEKVSKLSNELKDEREINQMLRKDQQVWKDQVEKLIGSQTTARVEYEKVNPKKLFSQYYFVFFQKIDDLQSQVNDLLMHFETQNKLKEQLDAGKVTQEEIIESQVGLDTSSSSSSKKIQRRKKNNKN</sequence>
<keyword evidence="1" id="KW-0479">Metal-binding</keyword>
<dbReference type="OrthoDB" id="273556at2759"/>
<dbReference type="STRING" id="31234.E3M4K8"/>
<dbReference type="InterPro" id="IPR013083">
    <property type="entry name" value="Znf_RING/FYVE/PHD"/>
</dbReference>
<dbReference type="GO" id="GO:0061630">
    <property type="term" value="F:ubiquitin protein ligase activity"/>
    <property type="evidence" value="ECO:0007669"/>
    <property type="project" value="TreeGrafter"/>
</dbReference>
<dbReference type="InterPro" id="IPR011422">
    <property type="entry name" value="BRAP2/ETP1_RRM"/>
</dbReference>
<proteinExistence type="predicted"/>
<dbReference type="Proteomes" id="UP000008281">
    <property type="component" value="Unassembled WGS sequence"/>
</dbReference>
<dbReference type="GO" id="GO:0005737">
    <property type="term" value="C:cytoplasm"/>
    <property type="evidence" value="ECO:0007669"/>
    <property type="project" value="TreeGrafter"/>
</dbReference>
<dbReference type="OMA" id="RFNSIEP"/>
<feature type="region of interest" description="Disordered" evidence="6">
    <location>
        <begin position="22"/>
        <end position="84"/>
    </location>
</feature>
<dbReference type="eggNOG" id="KOG0804">
    <property type="taxonomic scope" value="Eukaryota"/>
</dbReference>
<feature type="compositionally biased region" description="Polar residues" evidence="6">
    <location>
        <begin position="101"/>
        <end position="111"/>
    </location>
</feature>
<dbReference type="InterPro" id="IPR001607">
    <property type="entry name" value="Znf_UBP"/>
</dbReference>
<dbReference type="AlphaFoldDB" id="E3M4K8"/>
<dbReference type="InParanoid" id="E3M4K8"/>
<dbReference type="Gene3D" id="3.30.40.10">
    <property type="entry name" value="Zinc/RING finger domain, C3HC4 (zinc finger)"/>
    <property type="match status" value="2"/>
</dbReference>
<dbReference type="PANTHER" id="PTHR24007:SF7">
    <property type="entry name" value="BRCA1-ASSOCIATED PROTEIN"/>
    <property type="match status" value="1"/>
</dbReference>
<gene>
    <name evidence="9" type="ORF">CRE_11939</name>
</gene>
<dbReference type="Pfam" id="PF13639">
    <property type="entry name" value="zf-RING_2"/>
    <property type="match status" value="1"/>
</dbReference>
<dbReference type="PROSITE" id="PS50271">
    <property type="entry name" value="ZF_UBP"/>
    <property type="match status" value="1"/>
</dbReference>
<evidence type="ECO:0000256" key="1">
    <source>
        <dbReference type="ARBA" id="ARBA00022723"/>
    </source>
</evidence>
<keyword evidence="5" id="KW-0175">Coiled coil</keyword>
<protein>
    <submittedName>
        <fullName evidence="9">Uncharacterized protein</fullName>
    </submittedName>
</protein>
<feature type="compositionally biased region" description="Basic and acidic residues" evidence="6">
    <location>
        <begin position="53"/>
        <end position="65"/>
    </location>
</feature>
<dbReference type="Pfam" id="PF07576">
    <property type="entry name" value="BRAP2"/>
    <property type="match status" value="1"/>
</dbReference>
<dbReference type="InterPro" id="IPR001841">
    <property type="entry name" value="Znf_RING"/>
</dbReference>
<dbReference type="FunCoup" id="E3M4K8">
    <property type="interactions" value="3283"/>
</dbReference>
<dbReference type="SUPFAM" id="SSF57850">
    <property type="entry name" value="RING/U-box"/>
    <property type="match status" value="2"/>
</dbReference>
<feature type="compositionally biased region" description="Basic residues" evidence="6">
    <location>
        <begin position="600"/>
        <end position="610"/>
    </location>
</feature>
<dbReference type="PANTHER" id="PTHR24007">
    <property type="entry name" value="BRCA1-ASSOCIATED PROTEIN"/>
    <property type="match status" value="1"/>
</dbReference>
<evidence type="ECO:0000256" key="3">
    <source>
        <dbReference type="ARBA" id="ARBA00022833"/>
    </source>
</evidence>
<feature type="coiled-coil region" evidence="5">
    <location>
        <begin position="445"/>
        <end position="507"/>
    </location>
</feature>